<dbReference type="InterPro" id="IPR003582">
    <property type="entry name" value="ShKT_dom"/>
</dbReference>
<evidence type="ECO:0000313" key="5">
    <source>
        <dbReference type="Proteomes" id="UP000230233"/>
    </source>
</evidence>
<evidence type="ECO:0000256" key="1">
    <source>
        <dbReference type="PROSITE-ProRule" id="PRU01005"/>
    </source>
</evidence>
<dbReference type="SMART" id="SM00254">
    <property type="entry name" value="ShKT"/>
    <property type="match status" value="4"/>
</dbReference>
<reference evidence="5" key="1">
    <citation type="submission" date="2017-10" db="EMBL/GenBank/DDBJ databases">
        <title>Rapid genome shrinkage in a self-fertile nematode reveals novel sperm competition proteins.</title>
        <authorList>
            <person name="Yin D."/>
            <person name="Schwarz E.M."/>
            <person name="Thomas C.G."/>
            <person name="Felde R.L."/>
            <person name="Korf I.F."/>
            <person name="Cutter A.D."/>
            <person name="Schartner C.M."/>
            <person name="Ralston E.J."/>
            <person name="Meyer B.J."/>
            <person name="Haag E.S."/>
        </authorList>
    </citation>
    <scope>NUCLEOTIDE SEQUENCE [LARGE SCALE GENOMIC DNA]</scope>
    <source>
        <strain evidence="5">JU1422</strain>
    </source>
</reference>
<dbReference type="PROSITE" id="PS51670">
    <property type="entry name" value="SHKT"/>
    <property type="match status" value="1"/>
</dbReference>
<evidence type="ECO:0000313" key="4">
    <source>
        <dbReference type="EMBL" id="PIC45296.1"/>
    </source>
</evidence>
<dbReference type="Gene3D" id="1.10.10.1940">
    <property type="match status" value="1"/>
</dbReference>
<feature type="signal peptide" evidence="2">
    <location>
        <begin position="1"/>
        <end position="18"/>
    </location>
</feature>
<evidence type="ECO:0000256" key="2">
    <source>
        <dbReference type="SAM" id="SignalP"/>
    </source>
</evidence>
<dbReference type="EMBL" id="PDUG01000002">
    <property type="protein sequence ID" value="PIC45296.1"/>
    <property type="molecule type" value="Genomic_DNA"/>
</dbReference>
<protein>
    <recommendedName>
        <fullName evidence="3">ShKT domain-containing protein</fullName>
    </recommendedName>
</protein>
<accession>A0A2G5V1C5</accession>
<sequence>MIFRLFLIVFLFIGVTVAATCDDRGTPQYCQDNKEFCDDPFGSDTRYYCKKTCRLCQDTTPAPGNDCTDRGTPAYCSANKDGCDDPFGSDTRFYCRKTCGLCKDPNVAYTTKNPVPKITTPKQVCKDDNGTEACQKKKYLCTNAMFPEYKDSCRKTCGLCVDPADPPTSASPCQDKSTGCSQKKYMCTNAMFPEFKYDCMKTCGLC</sequence>
<keyword evidence="5" id="KW-1185">Reference proteome</keyword>
<feature type="domain" description="ShKT" evidence="3">
    <location>
        <begin position="67"/>
        <end position="102"/>
    </location>
</feature>
<keyword evidence="2" id="KW-0732">Signal</keyword>
<dbReference type="Pfam" id="PF01549">
    <property type="entry name" value="ShK"/>
    <property type="match status" value="4"/>
</dbReference>
<name>A0A2G5V1C5_9PELO</name>
<gene>
    <name evidence="4" type="primary">Cnig_chr_II.g5363</name>
    <name evidence="4" type="ORF">B9Z55_005363</name>
</gene>
<comment type="caution">
    <text evidence="1">Lacks conserved residue(s) required for the propagation of feature annotation.</text>
</comment>
<dbReference type="PANTHER" id="PTHR21724">
    <property type="entry name" value="SHKT DOMAIN-CONTAINING PROTEIN"/>
    <property type="match status" value="1"/>
</dbReference>
<dbReference type="AlphaFoldDB" id="A0A2G5V1C5"/>
<dbReference type="Gene3D" id="1.10.10.1870">
    <property type="entry name" value="ShTK domain-like"/>
    <property type="match status" value="2"/>
</dbReference>
<evidence type="ECO:0000259" key="3">
    <source>
        <dbReference type="PROSITE" id="PS51670"/>
    </source>
</evidence>
<dbReference type="Proteomes" id="UP000230233">
    <property type="component" value="Chromosome II"/>
</dbReference>
<feature type="chain" id="PRO_5013693943" description="ShKT domain-containing protein" evidence="2">
    <location>
        <begin position="19"/>
        <end position="206"/>
    </location>
</feature>
<organism evidence="4 5">
    <name type="scientific">Caenorhabditis nigoni</name>
    <dbReference type="NCBI Taxonomy" id="1611254"/>
    <lineage>
        <taxon>Eukaryota</taxon>
        <taxon>Metazoa</taxon>
        <taxon>Ecdysozoa</taxon>
        <taxon>Nematoda</taxon>
        <taxon>Chromadorea</taxon>
        <taxon>Rhabditida</taxon>
        <taxon>Rhabditina</taxon>
        <taxon>Rhabditomorpha</taxon>
        <taxon>Rhabditoidea</taxon>
        <taxon>Rhabditidae</taxon>
        <taxon>Peloderinae</taxon>
        <taxon>Caenorhabditis</taxon>
    </lineage>
</organism>
<dbReference type="OrthoDB" id="5980793at2759"/>
<comment type="caution">
    <text evidence="4">The sequence shown here is derived from an EMBL/GenBank/DDBJ whole genome shotgun (WGS) entry which is preliminary data.</text>
</comment>
<dbReference type="PANTHER" id="PTHR21724:SF100">
    <property type="entry name" value="SHKT DOMAIN-CONTAINING PROTEIN"/>
    <property type="match status" value="1"/>
</dbReference>
<proteinExistence type="predicted"/>